<dbReference type="Pfam" id="PF19639">
    <property type="entry name" value="DUF6142"/>
    <property type="match status" value="1"/>
</dbReference>
<evidence type="ECO:0000313" key="3">
    <source>
        <dbReference type="EMBL" id="GLG05180.1"/>
    </source>
</evidence>
<feature type="transmembrane region" description="Helical" evidence="2">
    <location>
        <begin position="49"/>
        <end position="70"/>
    </location>
</feature>
<evidence type="ECO:0000256" key="1">
    <source>
        <dbReference type="SAM" id="MobiDB-lite"/>
    </source>
</evidence>
<evidence type="ECO:0000256" key="2">
    <source>
        <dbReference type="SAM" id="Phobius"/>
    </source>
</evidence>
<evidence type="ECO:0000313" key="4">
    <source>
        <dbReference type="Proteomes" id="UP001145145"/>
    </source>
</evidence>
<feature type="compositionally biased region" description="Basic and acidic residues" evidence="1">
    <location>
        <begin position="1"/>
        <end position="10"/>
    </location>
</feature>
<feature type="transmembrane region" description="Helical" evidence="2">
    <location>
        <begin position="112"/>
        <end position="132"/>
    </location>
</feature>
<keyword evidence="4" id="KW-1185">Reference proteome</keyword>
<feature type="region of interest" description="Disordered" evidence="1">
    <location>
        <begin position="1"/>
        <end position="42"/>
    </location>
</feature>
<feature type="transmembrane region" description="Helical" evidence="2">
    <location>
        <begin position="76"/>
        <end position="100"/>
    </location>
</feature>
<gene>
    <name evidence="3" type="ORF">Selli1_23540</name>
</gene>
<keyword evidence="2" id="KW-1133">Transmembrane helix</keyword>
<feature type="compositionally biased region" description="Basic residues" evidence="1">
    <location>
        <begin position="11"/>
        <end position="33"/>
    </location>
</feature>
<comment type="caution">
    <text evidence="3">The sequence shown here is derived from an EMBL/GenBank/DDBJ whole genome shotgun (WGS) entry which is preliminary data.</text>
</comment>
<sequence length="133" mass="15118">MWKNDKENDRGRRRIRGRKRRERERERRKKRIQKRDENRTPHASRGITSCIYAGGFFVALIVMIIISIVTGGNAPAFVGGLALVIFFGSWMGVITGFRGFKERDKNYITCKIGVACNLAILIGFAGIFIRGLL</sequence>
<dbReference type="Proteomes" id="UP001145145">
    <property type="component" value="Unassembled WGS sequence"/>
</dbReference>
<protein>
    <submittedName>
        <fullName evidence="3">Uncharacterized protein</fullName>
    </submittedName>
</protein>
<name>A0A9W6C9P1_9FIRM</name>
<keyword evidence="2" id="KW-0472">Membrane</keyword>
<dbReference type="EMBL" id="BSBO01000025">
    <property type="protein sequence ID" value="GLG05180.1"/>
    <property type="molecule type" value="Genomic_DNA"/>
</dbReference>
<keyword evidence="2" id="KW-0812">Transmembrane</keyword>
<organism evidence="3 4">
    <name type="scientific">Sellimonas catena</name>
    <dbReference type="NCBI Taxonomy" id="2994035"/>
    <lineage>
        <taxon>Bacteria</taxon>
        <taxon>Bacillati</taxon>
        <taxon>Bacillota</taxon>
        <taxon>Clostridia</taxon>
        <taxon>Lachnospirales</taxon>
        <taxon>Lachnospiraceae</taxon>
        <taxon>Sellimonas</taxon>
    </lineage>
</organism>
<dbReference type="RefSeq" id="WP_087169388.1">
    <property type="nucleotide sequence ID" value="NZ_BSBO01000025.1"/>
</dbReference>
<accession>A0A9W6C9P1</accession>
<dbReference type="InterPro" id="IPR046140">
    <property type="entry name" value="DUF6142"/>
</dbReference>
<reference evidence="3 4" key="1">
    <citation type="journal article" date="2023" name="Int. J. Syst. Evol. Microbiol.">
        <title>Sellimonas catena sp. nov., isolated from human faeces.</title>
        <authorList>
            <person name="Hisatomi A."/>
            <person name="Ohkuma M."/>
            <person name="Sakamoto M."/>
        </authorList>
    </citation>
    <scope>NUCLEOTIDE SEQUENCE [LARGE SCALE GENOMIC DNA]</scope>
    <source>
        <strain evidence="3 4">12EGH17</strain>
    </source>
</reference>
<dbReference type="AlphaFoldDB" id="A0A9W6C9P1"/>
<proteinExistence type="predicted"/>